<evidence type="ECO:0000313" key="4">
    <source>
        <dbReference type="Proteomes" id="UP000014962"/>
    </source>
</evidence>
<dbReference type="InterPro" id="IPR013320">
    <property type="entry name" value="ConA-like_dom_sf"/>
</dbReference>
<gene>
    <name evidence="3" type="ORF">ADIWIN_3897</name>
</gene>
<proteinExistence type="predicted"/>
<comment type="caution">
    <text evidence="3">The sequence shown here is derived from an EMBL/GenBank/DDBJ whole genome shotgun (WGS) entry which is preliminary data.</text>
</comment>
<dbReference type="AlphaFoldDB" id="S7WTF8"/>
<reference evidence="3 4" key="1">
    <citation type="journal article" date="2013" name="Genome Announc.">
        <title>Draft Genome Sequence of Winogradskyella psychrotolerans RS-3T, Isolated from the Marine Transect of Kongsfjorden, Ny-Alesund, Svalbard, Arctic Ocean.</title>
        <authorList>
            <person name="Kumar Pinnaka A."/>
            <person name="Ara S."/>
            <person name="Singh A."/>
            <person name="Shivaji S."/>
        </authorList>
    </citation>
    <scope>NUCLEOTIDE SEQUENCE [LARGE SCALE GENOMIC DNA]</scope>
    <source>
        <strain evidence="3 4">RS-3</strain>
    </source>
</reference>
<evidence type="ECO:0000259" key="2">
    <source>
        <dbReference type="Pfam" id="PF08787"/>
    </source>
</evidence>
<dbReference type="GO" id="GO:0004553">
    <property type="term" value="F:hydrolase activity, hydrolyzing O-glycosyl compounds"/>
    <property type="evidence" value="ECO:0007669"/>
    <property type="project" value="UniProtKB-ARBA"/>
</dbReference>
<feature type="chain" id="PRO_5004546358" evidence="1">
    <location>
        <begin position="25"/>
        <end position="305"/>
    </location>
</feature>
<dbReference type="InterPro" id="IPR014895">
    <property type="entry name" value="Alginate_lyase_2"/>
</dbReference>
<dbReference type="PATRIC" id="fig|641526.4.peg.3868"/>
<dbReference type="GO" id="GO:0005975">
    <property type="term" value="P:carbohydrate metabolic process"/>
    <property type="evidence" value="ECO:0007669"/>
    <property type="project" value="UniProtKB-ARBA"/>
</dbReference>
<dbReference type="Gene3D" id="2.60.120.200">
    <property type="match status" value="1"/>
</dbReference>
<dbReference type="OrthoDB" id="1113844at2"/>
<dbReference type="EC" id="4.2.2.3" evidence="3"/>
<dbReference type="EMBL" id="ATMR01000206">
    <property type="protein sequence ID" value="EPR70034.1"/>
    <property type="molecule type" value="Genomic_DNA"/>
</dbReference>
<feature type="domain" description="Alginate lyase 2" evidence="2">
    <location>
        <begin position="51"/>
        <end position="305"/>
    </location>
</feature>
<keyword evidence="4" id="KW-1185">Reference proteome</keyword>
<name>S7WTF8_9FLAO</name>
<dbReference type="SUPFAM" id="SSF49899">
    <property type="entry name" value="Concanavalin A-like lectins/glucanases"/>
    <property type="match status" value="1"/>
</dbReference>
<organism evidence="3 4">
    <name type="scientific">Winogradskyella psychrotolerans RS-3</name>
    <dbReference type="NCBI Taxonomy" id="641526"/>
    <lineage>
        <taxon>Bacteria</taxon>
        <taxon>Pseudomonadati</taxon>
        <taxon>Bacteroidota</taxon>
        <taxon>Flavobacteriia</taxon>
        <taxon>Flavobacteriales</taxon>
        <taxon>Flavobacteriaceae</taxon>
        <taxon>Winogradskyella</taxon>
    </lineage>
</organism>
<dbReference type="Proteomes" id="UP000014962">
    <property type="component" value="Unassembled WGS sequence"/>
</dbReference>
<dbReference type="RefSeq" id="WP_020898040.1">
    <property type="nucleotide sequence ID" value="NZ_ATMR01000206.1"/>
</dbReference>
<dbReference type="eggNOG" id="COG5297">
    <property type="taxonomic scope" value="Bacteria"/>
</dbReference>
<dbReference type="GO" id="GO:0045135">
    <property type="term" value="F:poly(beta-D-mannuronate) lyase activity"/>
    <property type="evidence" value="ECO:0007669"/>
    <property type="project" value="UniProtKB-EC"/>
</dbReference>
<keyword evidence="3" id="KW-0456">Lyase</keyword>
<evidence type="ECO:0000256" key="1">
    <source>
        <dbReference type="SAM" id="SignalP"/>
    </source>
</evidence>
<protein>
    <submittedName>
        <fullName evidence="3">Alginate lyase</fullName>
        <ecNumber evidence="3">4.2.2.3</ecNumber>
    </submittedName>
</protein>
<dbReference type="PROSITE" id="PS51257">
    <property type="entry name" value="PROKAR_LIPOPROTEIN"/>
    <property type="match status" value="1"/>
</dbReference>
<sequence length="305" mass="34479">MKLKYVLVSLVFIILLFGCSETDADVSDDVVDLDDDGGSEGDDDPITYADIDFSNWKVTLPVDENNNGSPDEYQPSDLINGAYRTNAAISLYMYDDITDASIEFYTFPEIATTNSSYSRTELRELINPSNSRENWTLAEGGQMTGRLKLIDISEDSESSSQYHKTIVMQIHGIISIEDMEIHGFSSNNGPPLIKIYWKDGYIWSHKKSLIDESTSGDDLLETSSATWEDIKDNMGYVGFEEFEFRITASDAKLELQLNDNEPLVYQDISLDKWPYENYFKAGNYLGSTAEGAFSKVKYYELEVTH</sequence>
<evidence type="ECO:0000313" key="3">
    <source>
        <dbReference type="EMBL" id="EPR70034.1"/>
    </source>
</evidence>
<accession>S7WTF8</accession>
<feature type="signal peptide" evidence="1">
    <location>
        <begin position="1"/>
        <end position="24"/>
    </location>
</feature>
<dbReference type="Pfam" id="PF08787">
    <property type="entry name" value="Alginate_lyase2"/>
    <property type="match status" value="1"/>
</dbReference>
<keyword evidence="1" id="KW-0732">Signal</keyword>
<dbReference type="STRING" id="641526.ADIWIN_3897"/>